<reference evidence="2" key="1">
    <citation type="journal article" date="2021" name="Nat. Microbiol.">
        <title>Cocultivation of an ultrasmall environmental parasitic bacterium with lytic ability against bacteria associated with wastewater foams.</title>
        <authorList>
            <person name="Batinovic S."/>
            <person name="Rose J.J.A."/>
            <person name="Ratcliffe J."/>
            <person name="Seviour R.J."/>
            <person name="Petrovski S."/>
        </authorList>
    </citation>
    <scope>NUCLEOTIDE SEQUENCE</scope>
    <source>
        <strain evidence="2">CON9</strain>
    </source>
</reference>
<feature type="domain" description="ER-bound oxygenase mpaB/mpaB'/Rubber oxygenase catalytic" evidence="1">
    <location>
        <begin position="4"/>
        <end position="215"/>
    </location>
</feature>
<evidence type="ECO:0000313" key="3">
    <source>
        <dbReference type="Proteomes" id="UP001059836"/>
    </source>
</evidence>
<evidence type="ECO:0000313" key="2">
    <source>
        <dbReference type="EMBL" id="QHN37579.1"/>
    </source>
</evidence>
<dbReference type="PANTHER" id="PTHR36151:SF3">
    <property type="entry name" value="ER-BOUND OXYGENASE MPAB_MPAB'_RUBBER OXYGENASE CATALYTIC DOMAIN-CONTAINING PROTEIN"/>
    <property type="match status" value="1"/>
</dbReference>
<protein>
    <submittedName>
        <fullName evidence="2">DUF2236 domain-containing protein</fullName>
    </submittedName>
</protein>
<dbReference type="PANTHER" id="PTHR36151">
    <property type="entry name" value="BLR2777 PROTEIN"/>
    <property type="match status" value="1"/>
</dbReference>
<name>A0ABX6IP07_9ACTN</name>
<sequence length="240" mass="27255">MIYHYLGDKRFTYALPRALALQILHPGNAAGLVQHVHGGLWAHKQRSVGQMVYIAYSNRDLRSVMRSAHVHVKGKDSSGARYHALNPELFHFQHATYVDALFFSIEHFHHRLSAGEKEELYRQCCLWYGKYDISDRAVPATYGEFQDYLEDYCARELRLSPEAAQLREQVLNPNTWYPRKVPTAAIRAMLHPRAAELLDIAPSGRDRASLAAFAAKAKTQAALSSAHRRLIPPARHDPDS</sequence>
<dbReference type="Pfam" id="PF09995">
    <property type="entry name" value="MPAB_Lcp_cat"/>
    <property type="match status" value="1"/>
</dbReference>
<dbReference type="Proteomes" id="UP001059836">
    <property type="component" value="Chromosome"/>
</dbReference>
<proteinExistence type="predicted"/>
<organism evidence="2 3">
    <name type="scientific">Gordonia pseudamarae</name>
    <dbReference type="NCBI Taxonomy" id="2831662"/>
    <lineage>
        <taxon>Bacteria</taxon>
        <taxon>Bacillati</taxon>
        <taxon>Actinomycetota</taxon>
        <taxon>Actinomycetes</taxon>
        <taxon>Mycobacteriales</taxon>
        <taxon>Gordoniaceae</taxon>
        <taxon>Gordonia</taxon>
    </lineage>
</organism>
<dbReference type="InterPro" id="IPR018713">
    <property type="entry name" value="MPAB/Lcp_cat_dom"/>
</dbReference>
<gene>
    <name evidence="2" type="ORF">GII31_13620</name>
</gene>
<keyword evidence="3" id="KW-1185">Reference proteome</keyword>
<dbReference type="EMBL" id="CP045809">
    <property type="protein sequence ID" value="QHN37579.1"/>
    <property type="molecule type" value="Genomic_DNA"/>
</dbReference>
<accession>A0ABX6IP07</accession>
<evidence type="ECO:0000259" key="1">
    <source>
        <dbReference type="Pfam" id="PF09995"/>
    </source>
</evidence>